<reference evidence="5 6" key="1">
    <citation type="submission" date="2018-03" db="EMBL/GenBank/DDBJ databases">
        <title>Characteristics and genome of n-alkane degrading marine bacteria Gordonia iterans isolated from crude oil contaminated in Tae-an, South Korea.</title>
        <authorList>
            <person name="Lee S.-S."/>
            <person name="Kim H."/>
        </authorList>
    </citation>
    <scope>NUCLEOTIDE SEQUENCE [LARGE SCALE GENOMIC DNA]</scope>
    <source>
        <strain evidence="5 6">Co17</strain>
    </source>
</reference>
<keyword evidence="2" id="KW-0238">DNA-binding</keyword>
<organism evidence="5 6">
    <name type="scientific">Gordonia iterans</name>
    <dbReference type="NCBI Taxonomy" id="1004901"/>
    <lineage>
        <taxon>Bacteria</taxon>
        <taxon>Bacillati</taxon>
        <taxon>Actinomycetota</taxon>
        <taxon>Actinomycetes</taxon>
        <taxon>Mycobacteriales</taxon>
        <taxon>Gordoniaceae</taxon>
        <taxon>Gordonia</taxon>
    </lineage>
</organism>
<dbReference type="EMBL" id="CP027433">
    <property type="protein sequence ID" value="AVL99584.1"/>
    <property type="molecule type" value="Genomic_DNA"/>
</dbReference>
<dbReference type="KEGG" id="git:C6V83_04105"/>
<dbReference type="Pfam" id="PF12802">
    <property type="entry name" value="MarR_2"/>
    <property type="match status" value="1"/>
</dbReference>
<dbReference type="InterPro" id="IPR036388">
    <property type="entry name" value="WH-like_DNA-bd_sf"/>
</dbReference>
<evidence type="ECO:0000313" key="5">
    <source>
        <dbReference type="EMBL" id="AVL99584.1"/>
    </source>
</evidence>
<dbReference type="PROSITE" id="PS50995">
    <property type="entry name" value="HTH_MARR_2"/>
    <property type="match status" value="1"/>
</dbReference>
<sequence length="174" mass="19238">MRRRNHCPVLQESDRLATHQGDAAVDAVTDFVGRVLAATRSSTAANLASTDLTFSQVRILFVLLQSDEGLPTHEVADHLGLSLAATGRAADRLVTLGFVDRREDPRDRRVKRLSLTAAGDELLTVHFRLREDDVRNLLTPLPDDVRDRLRQALTEAAGYLPEHGICRPRTAPVT</sequence>
<evidence type="ECO:0000259" key="4">
    <source>
        <dbReference type="PROSITE" id="PS50995"/>
    </source>
</evidence>
<dbReference type="Proteomes" id="UP000239814">
    <property type="component" value="Chromosome"/>
</dbReference>
<keyword evidence="1" id="KW-0805">Transcription regulation</keyword>
<name>A0A2S0KD19_9ACTN</name>
<dbReference type="GO" id="GO:0003700">
    <property type="term" value="F:DNA-binding transcription factor activity"/>
    <property type="evidence" value="ECO:0007669"/>
    <property type="project" value="InterPro"/>
</dbReference>
<dbReference type="SUPFAM" id="SSF46785">
    <property type="entry name" value="Winged helix' DNA-binding domain"/>
    <property type="match status" value="1"/>
</dbReference>
<proteinExistence type="predicted"/>
<protein>
    <submittedName>
        <fullName evidence="5">MarR family transcriptional regulator</fullName>
    </submittedName>
</protein>
<dbReference type="PANTHER" id="PTHR33164">
    <property type="entry name" value="TRANSCRIPTIONAL REGULATOR, MARR FAMILY"/>
    <property type="match status" value="1"/>
</dbReference>
<dbReference type="InterPro" id="IPR036390">
    <property type="entry name" value="WH_DNA-bd_sf"/>
</dbReference>
<dbReference type="InterPro" id="IPR023187">
    <property type="entry name" value="Tscrpt_reg_MarR-type_CS"/>
</dbReference>
<dbReference type="PRINTS" id="PR00598">
    <property type="entry name" value="HTHMARR"/>
</dbReference>
<dbReference type="InterPro" id="IPR039422">
    <property type="entry name" value="MarR/SlyA-like"/>
</dbReference>
<gene>
    <name evidence="5" type="ORF">C6V83_04105</name>
</gene>
<dbReference type="Gene3D" id="1.10.10.10">
    <property type="entry name" value="Winged helix-like DNA-binding domain superfamily/Winged helix DNA-binding domain"/>
    <property type="match status" value="1"/>
</dbReference>
<evidence type="ECO:0000256" key="2">
    <source>
        <dbReference type="ARBA" id="ARBA00023125"/>
    </source>
</evidence>
<dbReference type="GO" id="GO:0006950">
    <property type="term" value="P:response to stress"/>
    <property type="evidence" value="ECO:0007669"/>
    <property type="project" value="TreeGrafter"/>
</dbReference>
<dbReference type="PROSITE" id="PS01117">
    <property type="entry name" value="HTH_MARR_1"/>
    <property type="match status" value="1"/>
</dbReference>
<keyword evidence="6" id="KW-1185">Reference proteome</keyword>
<dbReference type="PANTHER" id="PTHR33164:SF103">
    <property type="entry name" value="REGULATORY PROTEIN MARR"/>
    <property type="match status" value="1"/>
</dbReference>
<keyword evidence="3" id="KW-0804">Transcription</keyword>
<evidence type="ECO:0000256" key="1">
    <source>
        <dbReference type="ARBA" id="ARBA00023015"/>
    </source>
</evidence>
<evidence type="ECO:0000313" key="6">
    <source>
        <dbReference type="Proteomes" id="UP000239814"/>
    </source>
</evidence>
<dbReference type="AlphaFoldDB" id="A0A2S0KD19"/>
<accession>A0A2S0KD19</accession>
<evidence type="ECO:0000256" key="3">
    <source>
        <dbReference type="ARBA" id="ARBA00023163"/>
    </source>
</evidence>
<dbReference type="InterPro" id="IPR000835">
    <property type="entry name" value="HTH_MarR-typ"/>
</dbReference>
<feature type="domain" description="HTH marR-type" evidence="4">
    <location>
        <begin position="25"/>
        <end position="158"/>
    </location>
</feature>
<dbReference type="SMART" id="SM00347">
    <property type="entry name" value="HTH_MARR"/>
    <property type="match status" value="1"/>
</dbReference>
<dbReference type="GO" id="GO:0003677">
    <property type="term" value="F:DNA binding"/>
    <property type="evidence" value="ECO:0007669"/>
    <property type="project" value="UniProtKB-KW"/>
</dbReference>